<evidence type="ECO:0000259" key="6">
    <source>
        <dbReference type="PROSITE" id="PS50003"/>
    </source>
</evidence>
<feature type="region of interest" description="Disordered" evidence="5">
    <location>
        <begin position="1899"/>
        <end position="1932"/>
    </location>
</feature>
<feature type="region of interest" description="Disordered" evidence="5">
    <location>
        <begin position="1036"/>
        <end position="1060"/>
    </location>
</feature>
<keyword evidence="4" id="KW-0472">Membrane</keyword>
<feature type="compositionally biased region" description="Low complexity" evidence="5">
    <location>
        <begin position="1418"/>
        <end position="1427"/>
    </location>
</feature>
<evidence type="ECO:0000256" key="4">
    <source>
        <dbReference type="ARBA" id="ARBA00023136"/>
    </source>
</evidence>
<dbReference type="EMBL" id="JAHCVI010000001">
    <property type="protein sequence ID" value="KAG7290788.1"/>
    <property type="molecule type" value="Genomic_DNA"/>
</dbReference>
<evidence type="ECO:0000256" key="3">
    <source>
        <dbReference type="ARBA" id="ARBA00022989"/>
    </source>
</evidence>
<feature type="region of interest" description="Disordered" evidence="5">
    <location>
        <begin position="1412"/>
        <end position="1461"/>
    </location>
</feature>
<feature type="domain" description="PH" evidence="6">
    <location>
        <begin position="959"/>
        <end position="993"/>
    </location>
</feature>
<dbReference type="GO" id="GO:0016020">
    <property type="term" value="C:membrane"/>
    <property type="evidence" value="ECO:0007669"/>
    <property type="project" value="UniProtKB-SubCell"/>
</dbReference>
<dbReference type="Gene3D" id="1.20.1270.60">
    <property type="entry name" value="Arfaptin homology (AH) domain/BAR domain"/>
    <property type="match status" value="1"/>
</dbReference>
<feature type="region of interest" description="Disordered" evidence="5">
    <location>
        <begin position="1957"/>
        <end position="1980"/>
    </location>
</feature>
<dbReference type="InterPro" id="IPR024977">
    <property type="entry name" value="Apc4-like_WD40_dom"/>
</dbReference>
<dbReference type="Gene3D" id="2.130.10.10">
    <property type="entry name" value="YVTN repeat-like/Quinoprotein amine dehydrogenase"/>
    <property type="match status" value="1"/>
</dbReference>
<gene>
    <name evidence="8" type="ORF">NEMBOFW57_000791</name>
</gene>
<dbReference type="CDD" id="cd07609">
    <property type="entry name" value="BAR_SIP3_fungi"/>
    <property type="match status" value="1"/>
</dbReference>
<proteinExistence type="predicted"/>
<feature type="domain" description="VASt" evidence="7">
    <location>
        <begin position="1479"/>
        <end position="1650"/>
    </location>
</feature>
<sequence>MATAVPERHMPPTLRLLGATTLSSPATGGHLACNPAIDLTATAGDGGTALHVWRAGDQLVSKIGEKGARVEGLRWKGDGQFLAAGWSDGVVRLMGLESSKAVHVLRVSGGGEGEKIGFIAWGRNATGESRRMSKAKRGGQDRRVLLDGEHTGDVAVDLPREDDTFLFSSTASLDSVFRQNKAEDADDVHVMVVGTADGGIHLSIYDSFALGTVKLSPRGGGIFQLCGHSSHPETSTHMLLLRPKAGDGTALSLVPMGLTFLNYSPVNLSLLASKTTALQNLLRYLRQTQALMVSEWKSTRELPGRFMASVGDDLKKMPNGEMTVVQALYHTLVTGHLFEPVKEWLVDTLGDRGHKRWEKAVISGLTSLRSLVHENFMPALERCGVILSRLLGLARFHASDDNIGFNEAQIIKLMDIVSCLMMVAHKVLTAVMDELEHFSSFSTWLRLEIDKAGSSSVSEELTEKEATMDHPKVLAYIHHYLASSPLALFFDEVAKEDYIKDQEMVGPGPSLLDLLDKQLQEQDAGRPFMRVLPRVDFLANYLTSRANTVIQGIANAERQGIQFGEATEVSIGKKIWKHELWMSRPSKTNGSCGVFTAIVPEEDKHKITLNEAALDSPTFRATATHFSDQLDAIERWLDSYARSTSKLVHDVLGLEETISAYLAKISPPSIASPADSPVLDADYTLPALRRAGDGARDWWAGILSVVRRLEPASVEPIKAFVQGDLKTFRETRRALDAAQKTFDGTLARYVGQSKTKEPSSLREDAFAVFETRKAYLKASLDYCQMAPQVRAGLDKLLVRVCADVGREVRRARESTGVVGRSAYGDELERIRGWAKGDDGGRVQAGEMQIARRDIGESTIAAYKPSRELEDYSISTVPFLGSKGPMSNAAQGPGRRSPKAGLVVSARALWEASQDHLDQAGTIAATASLVGWCRARKACCRGMRLECCCAVQGPVQEDRRFCFEIKTKTQTIMLQAETQAQLIEWLEVFEVAKKKAIEASMGRDQTGLVGGADPAFSIIPPSIPDFSAKILDNMEEGGGALDRQGTLPVPGQDPNLTRASFDAPPRRAITTHLGREDGETGREHAARIMQKLDLHRKTTFSNSLDASAPVGSGLISSTASSPHLGHAAPLRIPNPMLDHQPGSLAPVTVAKPPIWTNLSKTAILASANAGAVRGLPSAVLANYWGSSPYTSMYCPSFSTPHTPKPDMSDPFVATAMPRTPAVEKLPVPGSLHRKTLSVDATDFDIKAREQVPSEKFPANYPPELRAQYAQFRLFFPTAPVEDKPVLVFNAAWSSASAEGKEAGMAGNGRIFVTPDRMYFYGHQMGLVVAYAINLDSITELTAAPGRDCDFIFLHLNQDMPDSAYSRITIKVFLEDFSLLQSRLNLLVDDLQAAEPMELSEIIAALSTLTKEQDDKRSPSVESWEEVSSNTPADDGTQFGRPVLRRVHDSHGRSRSSRGLKKPLHKLQLPTRPVVYEPEDMGKSVAERHFEISAKSCFHVLFGDKSFIFPKLYFERGAKEIAQGPWELQDHGRMRRQFQFKVDYVDMLGRKKPGDVTDTQTIDIFNDHITYVVTHIKTPWHLPHSQAFKLVTKVVITHLAKSKCKLAIYTKADWSKAPPFAKNMVQRQALDDAANDAEDLAEVATDQVRKLGSHSRTKRAIQVYGNVGQQTQVVVFSPETTAEGQQKAGAAAVRPRTLTDMMLETGRSFMESAITSVMMWAFAAVRRIFKIITANRVILLLLAASAAYNLVIVSQSSATWWVERKSAKYMNRLGVGPNLMMSKAIYLADLDEAALNRATSLSGSDGSPCYTTFQSLVNATISLDAPYQDAVPISELGSTTSQVTARRLKRVRQRMGAYRHDLLVAMRVVNKIEREMVQSEWESWLAGENRRCEQVRELLASEGSNGKGKREQDGGAQSVLLGQQGGGDEGSGEGKRKAALREWFAGMCQICDRLGLVLESPPPEPSEEELAAEEAAREEERQRQIAELLAQGKPLPKAPRRHWRSPPRKVVVEPAPSHDGAPTFAAYSAPLSILDADPDTKDGFSDGPSTREPMERYRPRFGIRIYDPTADATAERAALFARRISELVYHLNDSETLEKERIEIVVLPQPASATMDQRAARCIAHNEAERAMRLAMPDAAAAASWYIVEDFVAYGTNKQVWLISDLKDSWEESFRKAHEDREQRCWTQRWGRHWTGVKEADVGAENIYGHFISVAYDRYRWDSEDEEDDPEREFLVGRYCLEVLGEALADFVGLRGNGTNFYHHVVNDGVLGAELELARAAAAGVEVERPVVIPYTEAGYDSPEHWPESERFEY</sequence>
<dbReference type="InterPro" id="IPR011993">
    <property type="entry name" value="PH-like_dom_sf"/>
</dbReference>
<protein>
    <recommendedName>
        <fullName evidence="10">Anaphase-promoting complex subunit 4</fullName>
    </recommendedName>
</protein>
<dbReference type="SUPFAM" id="SSF50729">
    <property type="entry name" value="PH domain-like"/>
    <property type="match status" value="1"/>
</dbReference>
<name>A0AAD4F000_9PEZI</name>
<dbReference type="SUPFAM" id="SSF103657">
    <property type="entry name" value="BAR/IMD domain-like"/>
    <property type="match status" value="1"/>
</dbReference>
<dbReference type="Pfam" id="PF12896">
    <property type="entry name" value="ANAPC4"/>
    <property type="match status" value="1"/>
</dbReference>
<evidence type="ECO:0000256" key="5">
    <source>
        <dbReference type="SAM" id="MobiDB-lite"/>
    </source>
</evidence>
<comment type="caution">
    <text evidence="8">The sequence shown here is derived from an EMBL/GenBank/DDBJ whole genome shotgun (WGS) entry which is preliminary data.</text>
</comment>
<dbReference type="Pfam" id="PF16746">
    <property type="entry name" value="BAR_3"/>
    <property type="match status" value="1"/>
</dbReference>
<keyword evidence="2" id="KW-0812">Transmembrane</keyword>
<organism evidence="8 9">
    <name type="scientific">Staphylotrichum longicolle</name>
    <dbReference type="NCBI Taxonomy" id="669026"/>
    <lineage>
        <taxon>Eukaryota</taxon>
        <taxon>Fungi</taxon>
        <taxon>Dikarya</taxon>
        <taxon>Ascomycota</taxon>
        <taxon>Pezizomycotina</taxon>
        <taxon>Sordariomycetes</taxon>
        <taxon>Sordariomycetidae</taxon>
        <taxon>Sordariales</taxon>
        <taxon>Chaetomiaceae</taxon>
        <taxon>Staphylotrichum</taxon>
    </lineage>
</organism>
<dbReference type="Pfam" id="PF16016">
    <property type="entry name" value="VASt"/>
    <property type="match status" value="1"/>
</dbReference>
<evidence type="ECO:0000313" key="8">
    <source>
        <dbReference type="EMBL" id="KAG7290788.1"/>
    </source>
</evidence>
<evidence type="ECO:0000313" key="9">
    <source>
        <dbReference type="Proteomes" id="UP001197093"/>
    </source>
</evidence>
<dbReference type="InterPro" id="IPR031968">
    <property type="entry name" value="VASt"/>
</dbReference>
<evidence type="ECO:0000256" key="2">
    <source>
        <dbReference type="ARBA" id="ARBA00022692"/>
    </source>
</evidence>
<dbReference type="InterPro" id="IPR027267">
    <property type="entry name" value="AH/BAR_dom_sf"/>
</dbReference>
<dbReference type="InterPro" id="IPR001849">
    <property type="entry name" value="PH_domain"/>
</dbReference>
<feature type="compositionally biased region" description="Basic residues" evidence="5">
    <location>
        <begin position="1451"/>
        <end position="1461"/>
    </location>
</feature>
<dbReference type="InterPro" id="IPR039463">
    <property type="entry name" value="Sip3/Lam1_BAR"/>
</dbReference>
<evidence type="ECO:0000256" key="1">
    <source>
        <dbReference type="ARBA" id="ARBA00004370"/>
    </source>
</evidence>
<evidence type="ECO:0000259" key="7">
    <source>
        <dbReference type="PROSITE" id="PS51778"/>
    </source>
</evidence>
<dbReference type="InterPro" id="IPR024790">
    <property type="entry name" value="APC4_long_dom"/>
</dbReference>
<dbReference type="PROSITE" id="PS51778">
    <property type="entry name" value="VAST"/>
    <property type="match status" value="1"/>
</dbReference>
<dbReference type="GO" id="GO:0005737">
    <property type="term" value="C:cytoplasm"/>
    <property type="evidence" value="ECO:0007669"/>
    <property type="project" value="InterPro"/>
</dbReference>
<keyword evidence="9" id="KW-1185">Reference proteome</keyword>
<evidence type="ECO:0008006" key="10">
    <source>
        <dbReference type="Google" id="ProtNLM"/>
    </source>
</evidence>
<accession>A0AAD4F000</accession>
<dbReference type="PANTHER" id="PTHR14248">
    <property type="entry name" value="CYCLIN Y, ISOFORM A"/>
    <property type="match status" value="1"/>
</dbReference>
<dbReference type="InterPro" id="IPR004148">
    <property type="entry name" value="BAR_dom"/>
</dbReference>
<dbReference type="Pfam" id="PF12894">
    <property type="entry name" value="ANAPC4_WD40"/>
    <property type="match status" value="1"/>
</dbReference>
<comment type="subcellular location">
    <subcellularLocation>
        <location evidence="1">Membrane</location>
    </subcellularLocation>
</comment>
<dbReference type="SUPFAM" id="SSF63829">
    <property type="entry name" value="Calcium-dependent phosphotriesterase"/>
    <property type="match status" value="1"/>
</dbReference>
<reference evidence="8" key="1">
    <citation type="submission" date="2023-02" db="EMBL/GenBank/DDBJ databases">
        <authorList>
            <person name="Palmer J.M."/>
        </authorList>
    </citation>
    <scope>NUCLEOTIDE SEQUENCE</scope>
    <source>
        <strain evidence="8">FW57</strain>
    </source>
</reference>
<dbReference type="Proteomes" id="UP001197093">
    <property type="component" value="Unassembled WGS sequence"/>
</dbReference>
<dbReference type="Gene3D" id="2.30.29.30">
    <property type="entry name" value="Pleckstrin-homology domain (PH domain)/Phosphotyrosine-binding domain (PTB)"/>
    <property type="match status" value="1"/>
</dbReference>
<dbReference type="PROSITE" id="PS50003">
    <property type="entry name" value="PH_DOMAIN"/>
    <property type="match status" value="1"/>
</dbReference>
<keyword evidence="3" id="KW-1133">Transmembrane helix</keyword>
<dbReference type="InterPro" id="IPR015943">
    <property type="entry name" value="WD40/YVTN_repeat-like_dom_sf"/>
</dbReference>